<dbReference type="EMBL" id="AP009256">
    <property type="protein sequence ID" value="BAF39215.1"/>
    <property type="molecule type" value="Genomic_DNA"/>
</dbReference>
<evidence type="ECO:0000313" key="2">
    <source>
        <dbReference type="EMBL" id="BAF39215.1"/>
    </source>
</evidence>
<gene>
    <name evidence="2" type="primary">ggtA</name>
    <name evidence="2" type="ordered locus">BAD_0434</name>
</gene>
<feature type="compositionally biased region" description="Basic and acidic residues" evidence="1">
    <location>
        <begin position="104"/>
        <end position="119"/>
    </location>
</feature>
<dbReference type="HOGENOM" id="CLU_1933932_0_0_11"/>
<evidence type="ECO:0000256" key="1">
    <source>
        <dbReference type="SAM" id="MobiDB-lite"/>
    </source>
</evidence>
<feature type="compositionally biased region" description="Basic and acidic residues" evidence="1">
    <location>
        <begin position="1"/>
        <end position="23"/>
    </location>
</feature>
<feature type="region of interest" description="Disordered" evidence="1">
    <location>
        <begin position="84"/>
        <end position="130"/>
    </location>
</feature>
<keyword evidence="3" id="KW-1185">Reference proteome</keyword>
<feature type="region of interest" description="Disordered" evidence="1">
    <location>
        <begin position="1"/>
        <end position="54"/>
    </location>
</feature>
<protein>
    <submittedName>
        <fullName evidence="2">Gamma-glutamyltranspeptidase</fullName>
    </submittedName>
</protein>
<evidence type="ECO:0000313" key="3">
    <source>
        <dbReference type="Proteomes" id="UP000008702"/>
    </source>
</evidence>
<dbReference type="KEGG" id="bad:BAD_0434"/>
<proteinExistence type="predicted"/>
<accession>A1A0I2</accession>
<name>A1A0I2_BIFAA</name>
<sequence>MQRCDVFGEQRHDHGGDDQKDQRYVGGVGIPRLPERQAEEDGGGEDGDEHPGRKSLFELAFEPFEILAYQIDVVMLVIGEHRAVQGGAGRADGDARNQGDQVDEIQRGEARQRVHELPERGVGVEFHDPP</sequence>
<dbReference type="AlphaFoldDB" id="A1A0I2"/>
<dbReference type="Proteomes" id="UP000008702">
    <property type="component" value="Chromosome"/>
</dbReference>
<reference evidence="2 3" key="1">
    <citation type="submission" date="2006-12" db="EMBL/GenBank/DDBJ databases">
        <title>Bifidobacterium adolescentis complete genome sequence.</title>
        <authorList>
            <person name="Suzuki T."/>
            <person name="Tsuda Y."/>
            <person name="Kanou N."/>
            <person name="Inoue T."/>
            <person name="Kumazaki K."/>
            <person name="Nagano S."/>
            <person name="Hirai S."/>
            <person name="Tanaka K."/>
            <person name="Watanabe K."/>
        </authorList>
    </citation>
    <scope>NUCLEOTIDE SEQUENCE [LARGE SCALE GENOMIC DNA]</scope>
    <source>
        <strain evidence="3">ATCC 15703 / DSM 20083 / NCTC 11814 / E194a</strain>
    </source>
</reference>
<organism evidence="2 3">
    <name type="scientific">Bifidobacterium adolescentis (strain ATCC 15703 / DSM 20083 / NCTC 11814 / E194a)</name>
    <dbReference type="NCBI Taxonomy" id="367928"/>
    <lineage>
        <taxon>Bacteria</taxon>
        <taxon>Bacillati</taxon>
        <taxon>Actinomycetota</taxon>
        <taxon>Actinomycetes</taxon>
        <taxon>Bifidobacteriales</taxon>
        <taxon>Bifidobacteriaceae</taxon>
        <taxon>Bifidobacterium</taxon>
    </lineage>
</organism>